<evidence type="ECO:0000313" key="2">
    <source>
        <dbReference type="Proteomes" id="UP000824201"/>
    </source>
</evidence>
<dbReference type="AlphaFoldDB" id="A0A9D1EBL9"/>
<sequence length="91" mass="10824">MSLSVEKKKTTSRELRRNYKILGMDPQLIQNDLGFTEQMLLDTLNVTSSTTGVNIWKLRDYMNDKIKEQGKKPAPYTILKYNIRHRYKKTW</sequence>
<dbReference type="InterPro" id="IPR018757">
    <property type="entry name" value="DUF2316"/>
</dbReference>
<reference evidence="1" key="2">
    <citation type="journal article" date="2021" name="PeerJ">
        <title>Extensive microbial diversity within the chicken gut microbiome revealed by metagenomics and culture.</title>
        <authorList>
            <person name="Gilroy R."/>
            <person name="Ravi A."/>
            <person name="Getino M."/>
            <person name="Pursley I."/>
            <person name="Horton D.L."/>
            <person name="Alikhan N.F."/>
            <person name="Baker D."/>
            <person name="Gharbi K."/>
            <person name="Hall N."/>
            <person name="Watson M."/>
            <person name="Adriaenssens E.M."/>
            <person name="Foster-Nyarko E."/>
            <person name="Jarju S."/>
            <person name="Secka A."/>
            <person name="Antonio M."/>
            <person name="Oren A."/>
            <person name="Chaudhuri R.R."/>
            <person name="La Ragione R."/>
            <person name="Hildebrand F."/>
            <person name="Pallen M.J."/>
        </authorList>
    </citation>
    <scope>NUCLEOTIDE SEQUENCE</scope>
    <source>
        <strain evidence="1">ChiW13-3771</strain>
    </source>
</reference>
<dbReference type="Proteomes" id="UP000824201">
    <property type="component" value="Unassembled WGS sequence"/>
</dbReference>
<dbReference type="Pfam" id="PF10078">
    <property type="entry name" value="DUF2316"/>
    <property type="match status" value="1"/>
</dbReference>
<comment type="caution">
    <text evidence="1">The sequence shown here is derived from an EMBL/GenBank/DDBJ whole genome shotgun (WGS) entry which is preliminary data.</text>
</comment>
<evidence type="ECO:0000313" key="1">
    <source>
        <dbReference type="EMBL" id="HIR87366.1"/>
    </source>
</evidence>
<gene>
    <name evidence="1" type="ORF">IAC96_00300</name>
</gene>
<reference evidence="1" key="1">
    <citation type="submission" date="2020-10" db="EMBL/GenBank/DDBJ databases">
        <authorList>
            <person name="Gilroy R."/>
        </authorList>
    </citation>
    <scope>NUCLEOTIDE SEQUENCE</scope>
    <source>
        <strain evidence="1">ChiW13-3771</strain>
    </source>
</reference>
<protein>
    <submittedName>
        <fullName evidence="1">DUF2316 family protein</fullName>
    </submittedName>
</protein>
<organism evidence="1 2">
    <name type="scientific">Candidatus Fimimorpha faecalis</name>
    <dbReference type="NCBI Taxonomy" id="2840824"/>
    <lineage>
        <taxon>Bacteria</taxon>
        <taxon>Bacillati</taxon>
        <taxon>Bacillota</taxon>
        <taxon>Clostridia</taxon>
        <taxon>Eubacteriales</taxon>
        <taxon>Candidatus Fimimorpha</taxon>
    </lineage>
</organism>
<dbReference type="EMBL" id="DVHN01000001">
    <property type="protein sequence ID" value="HIR87366.1"/>
    <property type="molecule type" value="Genomic_DNA"/>
</dbReference>
<name>A0A9D1EBL9_9FIRM</name>
<proteinExistence type="predicted"/>
<accession>A0A9D1EBL9</accession>